<dbReference type="InterPro" id="IPR011057">
    <property type="entry name" value="Mss4-like_sf"/>
</dbReference>
<evidence type="ECO:0000313" key="4">
    <source>
        <dbReference type="EMBL" id="KAK9886138.1"/>
    </source>
</evidence>
<evidence type="ECO:0000256" key="1">
    <source>
        <dbReference type="ARBA" id="ARBA00014759"/>
    </source>
</evidence>
<name>A0AAW1UYG4_9CUCU</name>
<gene>
    <name evidence="4" type="ORF">WA026_014925</name>
</gene>
<dbReference type="Pfam" id="PF00838">
    <property type="entry name" value="TCTP"/>
    <property type="match status" value="1"/>
</dbReference>
<dbReference type="PANTHER" id="PTHR11991">
    <property type="entry name" value="TRANSLATIONALLY CONTROLLED TUMOR PROTEIN-RELATED"/>
    <property type="match status" value="1"/>
</dbReference>
<protein>
    <recommendedName>
        <fullName evidence="1">Translationally-controlled tumor protein homolog</fullName>
    </recommendedName>
</protein>
<dbReference type="PROSITE" id="PS51797">
    <property type="entry name" value="TCTP_3"/>
    <property type="match status" value="1"/>
</dbReference>
<evidence type="ECO:0000259" key="3">
    <source>
        <dbReference type="PROSITE" id="PS51797"/>
    </source>
</evidence>
<dbReference type="Gene3D" id="2.170.150.10">
    <property type="entry name" value="Metal Binding Protein, Guanine Nucleotide Exchange Factor, Chain A"/>
    <property type="match status" value="1"/>
</dbReference>
<dbReference type="InterPro" id="IPR018105">
    <property type="entry name" value="Translational_control_tumour_p"/>
</dbReference>
<accession>A0AAW1UYG4</accession>
<feature type="domain" description="TCTP" evidence="3">
    <location>
        <begin position="1"/>
        <end position="166"/>
    </location>
</feature>
<reference evidence="4 5" key="1">
    <citation type="submission" date="2023-03" db="EMBL/GenBank/DDBJ databases">
        <title>Genome insight into feeding habits of ladybird beetles.</title>
        <authorList>
            <person name="Li H.-S."/>
            <person name="Huang Y.-H."/>
            <person name="Pang H."/>
        </authorList>
    </citation>
    <scope>NUCLEOTIDE SEQUENCE [LARGE SCALE GENOMIC DNA]</scope>
    <source>
        <strain evidence="4">SYSU_2023b</strain>
        <tissue evidence="4">Whole body</tissue>
    </source>
</reference>
<comment type="caution">
    <text evidence="4">The sequence shown here is derived from an EMBL/GenBank/DDBJ whole genome shotgun (WGS) entry which is preliminary data.</text>
</comment>
<evidence type="ECO:0000313" key="5">
    <source>
        <dbReference type="Proteomes" id="UP001431783"/>
    </source>
</evidence>
<dbReference type="GO" id="GO:0005737">
    <property type="term" value="C:cytoplasm"/>
    <property type="evidence" value="ECO:0007669"/>
    <property type="project" value="TreeGrafter"/>
</dbReference>
<dbReference type="InterPro" id="IPR011323">
    <property type="entry name" value="Mss4/transl-control_tumour"/>
</dbReference>
<keyword evidence="5" id="KW-1185">Reference proteome</keyword>
<dbReference type="SUPFAM" id="SSF51316">
    <property type="entry name" value="Mss4-like"/>
    <property type="match status" value="1"/>
</dbReference>
<evidence type="ECO:0000256" key="2">
    <source>
        <dbReference type="PROSITE-ProRule" id="PRU01133"/>
    </source>
</evidence>
<proteinExistence type="inferred from homology"/>
<dbReference type="Proteomes" id="UP001431783">
    <property type="component" value="Unassembled WGS sequence"/>
</dbReference>
<dbReference type="GO" id="GO:0005509">
    <property type="term" value="F:calcium ion binding"/>
    <property type="evidence" value="ECO:0007669"/>
    <property type="project" value="TreeGrafter"/>
</dbReference>
<dbReference type="EMBL" id="JARQZJ010000098">
    <property type="protein sequence ID" value="KAK9886138.1"/>
    <property type="molecule type" value="Genomic_DNA"/>
</dbReference>
<dbReference type="PANTHER" id="PTHR11991:SF0">
    <property type="entry name" value="TRANSLATIONALLY-CONTROLLED TUMOR PROTEIN"/>
    <property type="match status" value="1"/>
</dbReference>
<organism evidence="4 5">
    <name type="scientific">Henosepilachna vigintioctopunctata</name>
    <dbReference type="NCBI Taxonomy" id="420089"/>
    <lineage>
        <taxon>Eukaryota</taxon>
        <taxon>Metazoa</taxon>
        <taxon>Ecdysozoa</taxon>
        <taxon>Arthropoda</taxon>
        <taxon>Hexapoda</taxon>
        <taxon>Insecta</taxon>
        <taxon>Pterygota</taxon>
        <taxon>Neoptera</taxon>
        <taxon>Endopterygota</taxon>
        <taxon>Coleoptera</taxon>
        <taxon>Polyphaga</taxon>
        <taxon>Cucujiformia</taxon>
        <taxon>Coccinelloidea</taxon>
        <taxon>Coccinellidae</taxon>
        <taxon>Epilachninae</taxon>
        <taxon>Epilachnini</taxon>
        <taxon>Henosepilachna</taxon>
    </lineage>
</organism>
<dbReference type="AlphaFoldDB" id="A0AAW1UYG4"/>
<comment type="similarity">
    <text evidence="2">Belongs to the TCTP family.</text>
</comment>
<sequence length="166" mass="19079">MKEMKSSQIPTKLNVDEVLYEVCGKHVRGTHGGIALEVPIDLQMIMKQLNETVESGVDIVLNHRIYETYAFNDKEFYTLYLMDYMKKLLAKLEETAFWHQPDQVDVFKTSMSKVMKDILGRLKDLQFFTGESLEIDSIVAMVENRDVNGESGPVVITFKHGLKEEN</sequence>
<dbReference type="InterPro" id="IPR034737">
    <property type="entry name" value="TCTP"/>
</dbReference>